<evidence type="ECO:0000313" key="2">
    <source>
        <dbReference type="Proteomes" id="UP000233837"/>
    </source>
</evidence>
<reference evidence="1 2" key="2">
    <citation type="journal article" date="2017" name="Nature">
        <title>The Apostasia genome and the evolution of orchids.</title>
        <authorList>
            <person name="Zhang G.Q."/>
            <person name="Liu K.W."/>
            <person name="Li Z."/>
            <person name="Lohaus R."/>
            <person name="Hsiao Y.Y."/>
            <person name="Niu S.C."/>
            <person name="Wang J.Y."/>
            <person name="Lin Y.C."/>
            <person name="Xu Q."/>
            <person name="Chen L.J."/>
            <person name="Yoshida K."/>
            <person name="Fujiwara S."/>
            <person name="Wang Z.W."/>
            <person name="Zhang Y.Q."/>
            <person name="Mitsuda N."/>
            <person name="Wang M."/>
            <person name="Liu G.H."/>
            <person name="Pecoraro L."/>
            <person name="Huang H.X."/>
            <person name="Xiao X.J."/>
            <person name="Lin M."/>
            <person name="Wu X.Y."/>
            <person name="Wu W.L."/>
            <person name="Chen Y.Y."/>
            <person name="Chang S.B."/>
            <person name="Sakamoto S."/>
            <person name="Ohme-Takagi M."/>
            <person name="Yagi M."/>
            <person name="Zeng S.J."/>
            <person name="Shen C.Y."/>
            <person name="Yeh C.M."/>
            <person name="Luo Y.B."/>
            <person name="Tsai W.C."/>
            <person name="Van de Peer Y."/>
            <person name="Liu Z.J."/>
        </authorList>
    </citation>
    <scope>NUCLEOTIDE SEQUENCE [LARGE SCALE GENOMIC DNA]</scope>
    <source>
        <tissue evidence="1">The whole plant</tissue>
    </source>
</reference>
<protein>
    <submittedName>
        <fullName evidence="1">Uncharacterized protein</fullName>
    </submittedName>
</protein>
<proteinExistence type="predicted"/>
<reference evidence="1 2" key="1">
    <citation type="journal article" date="2016" name="Sci. Rep.">
        <title>The Dendrobium catenatum Lindl. genome sequence provides insights into polysaccharide synthase, floral development and adaptive evolution.</title>
        <authorList>
            <person name="Zhang G.Q."/>
            <person name="Xu Q."/>
            <person name="Bian C."/>
            <person name="Tsai W.C."/>
            <person name="Yeh C.M."/>
            <person name="Liu K.W."/>
            <person name="Yoshida K."/>
            <person name="Zhang L.S."/>
            <person name="Chang S.B."/>
            <person name="Chen F."/>
            <person name="Shi Y."/>
            <person name="Su Y.Y."/>
            <person name="Zhang Y.Q."/>
            <person name="Chen L.J."/>
            <person name="Yin Y."/>
            <person name="Lin M."/>
            <person name="Huang H."/>
            <person name="Deng H."/>
            <person name="Wang Z.W."/>
            <person name="Zhu S.L."/>
            <person name="Zhao X."/>
            <person name="Deng C."/>
            <person name="Niu S.C."/>
            <person name="Huang J."/>
            <person name="Wang M."/>
            <person name="Liu G.H."/>
            <person name="Yang H.J."/>
            <person name="Xiao X.J."/>
            <person name="Hsiao Y.Y."/>
            <person name="Wu W.L."/>
            <person name="Chen Y.Y."/>
            <person name="Mitsuda N."/>
            <person name="Ohme-Takagi M."/>
            <person name="Luo Y.B."/>
            <person name="Van de Peer Y."/>
            <person name="Liu Z.J."/>
        </authorList>
    </citation>
    <scope>NUCLEOTIDE SEQUENCE [LARGE SCALE GENOMIC DNA]</scope>
    <source>
        <tissue evidence="1">The whole plant</tissue>
    </source>
</reference>
<accession>A0A2I0X3Y6</accession>
<dbReference type="EMBL" id="KZ502175">
    <property type="protein sequence ID" value="PKU82629.1"/>
    <property type="molecule type" value="Genomic_DNA"/>
</dbReference>
<dbReference type="Proteomes" id="UP000233837">
    <property type="component" value="Unassembled WGS sequence"/>
</dbReference>
<evidence type="ECO:0000313" key="1">
    <source>
        <dbReference type="EMBL" id="PKU82629.1"/>
    </source>
</evidence>
<dbReference type="AlphaFoldDB" id="A0A2I0X3Y6"/>
<sequence length="282" mass="30419">MEILGGGASEAEDFIREVNEGARWFNLAGRIWDTEEAGGLSRAAVASERDKMLEAMEKGEFISSKGVEAGDAVPGGQCAMAVEIEHGDMVDLKRKSVGEPIDQVEVSRIIDNPMFERNRILFTFGNGSYIRDLNKVSSGSNVQKNDVISAGILPKFTFGDMKTDDQAVKGKWGNADLCGSSKIAGSTLGVQRKGSSGCLSPEQQLSKRGPSQFVKKEVDDVGMVSNVWKKSPAVQLNLVEDISSFLREDGLVNLNLNKAKENIQKLDRALVGTPAPILCGPK</sequence>
<organism evidence="1 2">
    <name type="scientific">Dendrobium catenatum</name>
    <dbReference type="NCBI Taxonomy" id="906689"/>
    <lineage>
        <taxon>Eukaryota</taxon>
        <taxon>Viridiplantae</taxon>
        <taxon>Streptophyta</taxon>
        <taxon>Embryophyta</taxon>
        <taxon>Tracheophyta</taxon>
        <taxon>Spermatophyta</taxon>
        <taxon>Magnoliopsida</taxon>
        <taxon>Liliopsida</taxon>
        <taxon>Asparagales</taxon>
        <taxon>Orchidaceae</taxon>
        <taxon>Epidendroideae</taxon>
        <taxon>Malaxideae</taxon>
        <taxon>Dendrobiinae</taxon>
        <taxon>Dendrobium</taxon>
    </lineage>
</organism>
<name>A0A2I0X3Y6_9ASPA</name>
<gene>
    <name evidence="1" type="ORF">MA16_Dca027512</name>
</gene>
<keyword evidence="2" id="KW-1185">Reference proteome</keyword>